<dbReference type="OMA" id="YSTHQES"/>
<dbReference type="SUPFAM" id="SSF52058">
    <property type="entry name" value="L domain-like"/>
    <property type="match status" value="1"/>
</dbReference>
<keyword evidence="5" id="KW-0611">Plant defense</keyword>
<dbReference type="Gene3D" id="1.10.8.430">
    <property type="entry name" value="Helical domain of apoptotic protease-activating factors"/>
    <property type="match status" value="1"/>
</dbReference>
<dbReference type="CDD" id="cd14798">
    <property type="entry name" value="RX-CC_like"/>
    <property type="match status" value="1"/>
</dbReference>
<dbReference type="Gene3D" id="1.20.5.4130">
    <property type="match status" value="1"/>
</dbReference>
<dbReference type="EnsemblPlants" id="TraesCS6D02G399400.1">
    <property type="protein sequence ID" value="TraesCS6D02G399400.1"/>
    <property type="gene ID" value="TraesCS6D02G399400"/>
</dbReference>
<dbReference type="Gramene" id="TraesCS6D02G399400.1">
    <property type="protein sequence ID" value="TraesCS6D02G399400.1"/>
    <property type="gene ID" value="TraesCS6D02G399400"/>
</dbReference>
<evidence type="ECO:0000313" key="9">
    <source>
        <dbReference type="Proteomes" id="UP000019116"/>
    </source>
</evidence>
<sequence length="910" mass="103933">MEVALVSAVTGALKPVLEKMTALLGDEYKRFKGVRKEIKSLTHELTAMDAFLLNMSGEEDPGVQDKVWMNEVRELSYDMEDSIDDFIQHVGDNDIKPDGFIEKIKSSLGKMKARRRIGSDIQGLKKQIIEVGERNERYKTPHAFSGPINAIVDTRALVIFEHASKLTGIDEPKAEIIKLLTEHDRCSSTQQVKIVSIVGPGGMGKTTLANQVYQDLKVKFECRAFLSVSQNPDMMNIMRTIRSQVSDQRFADTEEGSLQQLIINITDFLQDKRYFVVVDDIWDADAWKVIRRAFPESSSSSRIIITTRINDVAESCRSSFDGHVYHIRPLDMVHSRKLFHRRLFDSQEDCPSYLTEVSNQILKKCAGLPLAIIAISSLLANTERLEDLWNQVKESVGRALERNPSIDGMMKILSLSYFDLPPHLKTCLLYLSIFPEDSVIKKKVLIRRWIVERFIHAEGRYTSYEYGEWCFNELLNRNLILPGETDKYGRVKSCRVHDTILDFIISKSIEENFVTLVGVPNLNLGTLNKVRRLSLHASEKENLIRPTCPMLSHVRSLDLFEKPEKIPSLDEFKHLRVLDYGGCFYLENHHLRNIGRLFQLRYLNLIWTNISELPEEIGHLRCLEMLDIRGTEVYCLPSSIVNLKKLSKLLVKEEARFPNGIENMQALEMLKHVSLFRQPSNFAQELGQLKNLMKLVLDFVDYSDEFHEAIASCLHNLGSQSLRSLTILWGDNFLQQGPLCPMPLTLQKLVTTYTTIPRVPNWMGSLVNLQHLRLEVTEAGQEDLCILGALPALLILDLVIRARKTSKYTDWLRVSCEVGFQCLKKFYYRTQPEPAALVFMAGSMPRLEILEINYGPDGTESLDFGIENLPRLTTATWIIHGKKDVVEAEKAALERAGSRHPNYPTLVFRC</sequence>
<dbReference type="FunFam" id="1.10.10.10:FF:000322">
    <property type="entry name" value="Probable disease resistance protein At1g63360"/>
    <property type="match status" value="1"/>
</dbReference>
<keyword evidence="2" id="KW-0433">Leucine-rich repeat</keyword>
<feature type="domain" description="AAA+ ATPase" evidence="7">
    <location>
        <begin position="191"/>
        <end position="330"/>
    </location>
</feature>
<dbReference type="OrthoDB" id="638336at2759"/>
<dbReference type="PaxDb" id="4565-Traes_6DL_2DA31AFFC.2"/>
<evidence type="ECO:0000256" key="5">
    <source>
        <dbReference type="ARBA" id="ARBA00022821"/>
    </source>
</evidence>
<keyword evidence="3" id="KW-0677">Repeat</keyword>
<evidence type="ECO:0000256" key="6">
    <source>
        <dbReference type="ARBA" id="ARBA00023054"/>
    </source>
</evidence>
<dbReference type="Gene3D" id="1.10.10.10">
    <property type="entry name" value="Winged helix-like DNA-binding domain superfamily/Winged helix DNA-binding domain"/>
    <property type="match status" value="1"/>
</dbReference>
<dbReference type="AlphaFoldDB" id="A0A3B6QPS4"/>
<dbReference type="InterPro" id="IPR042197">
    <property type="entry name" value="Apaf_helical"/>
</dbReference>
<dbReference type="PANTHER" id="PTHR23155:SF1107">
    <property type="entry name" value="OS08G0373000 PROTEIN"/>
    <property type="match status" value="1"/>
</dbReference>
<dbReference type="Pfam" id="PF18052">
    <property type="entry name" value="Rx_N"/>
    <property type="match status" value="1"/>
</dbReference>
<dbReference type="PANTHER" id="PTHR23155">
    <property type="entry name" value="DISEASE RESISTANCE PROTEIN RP"/>
    <property type="match status" value="1"/>
</dbReference>
<dbReference type="InterPro" id="IPR038005">
    <property type="entry name" value="RX-like_CC"/>
</dbReference>
<dbReference type="RefSeq" id="XP_044417182.1">
    <property type="nucleotide sequence ID" value="XM_044561247.1"/>
</dbReference>
<dbReference type="PRINTS" id="PR00364">
    <property type="entry name" value="DISEASERSIST"/>
</dbReference>
<dbReference type="KEGG" id="taes:123142259"/>
<dbReference type="GO" id="GO:0042742">
    <property type="term" value="P:defense response to bacterium"/>
    <property type="evidence" value="ECO:0007669"/>
    <property type="project" value="UniProtKB-ARBA"/>
</dbReference>
<dbReference type="GeneID" id="123142259"/>
<keyword evidence="9" id="KW-1185">Reference proteome</keyword>
<gene>
    <name evidence="8" type="primary">LOC123142259</name>
</gene>
<accession>A0A3B6QPS4</accession>
<reference evidence="8" key="1">
    <citation type="submission" date="2018-08" db="EMBL/GenBank/DDBJ databases">
        <authorList>
            <person name="Rossello M."/>
        </authorList>
    </citation>
    <scope>NUCLEOTIDE SEQUENCE [LARGE SCALE GENOMIC DNA]</scope>
    <source>
        <strain evidence="8">cv. Chinese Spring</strain>
    </source>
</reference>
<keyword evidence="6" id="KW-0175">Coiled coil</keyword>
<dbReference type="Gene3D" id="3.40.50.300">
    <property type="entry name" value="P-loop containing nucleotide triphosphate hydrolases"/>
    <property type="match status" value="1"/>
</dbReference>
<dbReference type="Gene3D" id="3.80.10.10">
    <property type="entry name" value="Ribonuclease Inhibitor"/>
    <property type="match status" value="1"/>
</dbReference>
<name>A0A3B6QPS4_WHEAT</name>
<evidence type="ECO:0000313" key="8">
    <source>
        <dbReference type="EnsemblPlants" id="TraesCS6D02G399400.1"/>
    </source>
</evidence>
<protein>
    <recommendedName>
        <fullName evidence="7">AAA+ ATPase domain-containing protein</fullName>
    </recommendedName>
</protein>
<dbReference type="InterPro" id="IPR027417">
    <property type="entry name" value="P-loop_NTPase"/>
</dbReference>
<evidence type="ECO:0000256" key="4">
    <source>
        <dbReference type="ARBA" id="ARBA00022741"/>
    </source>
</evidence>
<evidence type="ECO:0000256" key="1">
    <source>
        <dbReference type="ARBA" id="ARBA00008894"/>
    </source>
</evidence>
<dbReference type="SUPFAM" id="SSF52540">
    <property type="entry name" value="P-loop containing nucleoside triphosphate hydrolases"/>
    <property type="match status" value="1"/>
</dbReference>
<dbReference type="Proteomes" id="UP000019116">
    <property type="component" value="Chromosome 6D"/>
</dbReference>
<dbReference type="InterPro" id="IPR032675">
    <property type="entry name" value="LRR_dom_sf"/>
</dbReference>
<dbReference type="Pfam" id="PF23559">
    <property type="entry name" value="WHD_DRP"/>
    <property type="match status" value="1"/>
</dbReference>
<dbReference type="GO" id="GO:0002758">
    <property type="term" value="P:innate immune response-activating signaling pathway"/>
    <property type="evidence" value="ECO:0007669"/>
    <property type="project" value="UniProtKB-ARBA"/>
</dbReference>
<dbReference type="FunFam" id="3.40.50.300:FF:001091">
    <property type="entry name" value="Probable disease resistance protein At1g61300"/>
    <property type="match status" value="1"/>
</dbReference>
<dbReference type="InterPro" id="IPR003593">
    <property type="entry name" value="AAA+_ATPase"/>
</dbReference>
<keyword evidence="4" id="KW-0547">Nucleotide-binding</keyword>
<dbReference type="InterPro" id="IPR055414">
    <property type="entry name" value="LRR_R13L4/SHOC2-like"/>
</dbReference>
<dbReference type="InterPro" id="IPR041118">
    <property type="entry name" value="Rx_N"/>
</dbReference>
<comment type="similarity">
    <text evidence="1">Belongs to the disease resistance NB-LRR family.</text>
</comment>
<dbReference type="GO" id="GO:0043531">
    <property type="term" value="F:ADP binding"/>
    <property type="evidence" value="ECO:0007669"/>
    <property type="project" value="InterPro"/>
</dbReference>
<dbReference type="Pfam" id="PF23598">
    <property type="entry name" value="LRR_14"/>
    <property type="match status" value="1"/>
</dbReference>
<evidence type="ECO:0000259" key="7">
    <source>
        <dbReference type="SMART" id="SM00382"/>
    </source>
</evidence>
<organism evidence="8">
    <name type="scientific">Triticum aestivum</name>
    <name type="common">Wheat</name>
    <dbReference type="NCBI Taxonomy" id="4565"/>
    <lineage>
        <taxon>Eukaryota</taxon>
        <taxon>Viridiplantae</taxon>
        <taxon>Streptophyta</taxon>
        <taxon>Embryophyta</taxon>
        <taxon>Tracheophyta</taxon>
        <taxon>Spermatophyta</taxon>
        <taxon>Magnoliopsida</taxon>
        <taxon>Liliopsida</taxon>
        <taxon>Poales</taxon>
        <taxon>Poaceae</taxon>
        <taxon>BOP clade</taxon>
        <taxon>Pooideae</taxon>
        <taxon>Triticodae</taxon>
        <taxon>Triticeae</taxon>
        <taxon>Triticinae</taxon>
        <taxon>Triticum</taxon>
    </lineage>
</organism>
<dbReference type="InterPro" id="IPR002182">
    <property type="entry name" value="NB-ARC"/>
</dbReference>
<dbReference type="InterPro" id="IPR044974">
    <property type="entry name" value="Disease_R_plants"/>
</dbReference>
<proteinExistence type="inferred from homology"/>
<dbReference type="GO" id="GO:0009626">
    <property type="term" value="P:plant-type hypersensitive response"/>
    <property type="evidence" value="ECO:0007669"/>
    <property type="project" value="UniProtKB-ARBA"/>
</dbReference>
<dbReference type="Pfam" id="PF00931">
    <property type="entry name" value="NB-ARC"/>
    <property type="match status" value="1"/>
</dbReference>
<dbReference type="SMART" id="SM00382">
    <property type="entry name" value="AAA"/>
    <property type="match status" value="1"/>
</dbReference>
<dbReference type="InterPro" id="IPR036388">
    <property type="entry name" value="WH-like_DNA-bd_sf"/>
</dbReference>
<reference evidence="8" key="2">
    <citation type="submission" date="2018-10" db="UniProtKB">
        <authorList>
            <consortium name="EnsemblPlants"/>
        </authorList>
    </citation>
    <scope>IDENTIFICATION</scope>
</reference>
<dbReference type="Gramene" id="TraesLDM6D03G03800870.1">
    <property type="protein sequence ID" value="TraesLDM6D03G03800870.1"/>
    <property type="gene ID" value="TraesLDM6D03G03800870"/>
</dbReference>
<evidence type="ECO:0000256" key="2">
    <source>
        <dbReference type="ARBA" id="ARBA00022614"/>
    </source>
</evidence>
<evidence type="ECO:0000256" key="3">
    <source>
        <dbReference type="ARBA" id="ARBA00022737"/>
    </source>
</evidence>
<dbReference type="InterPro" id="IPR058922">
    <property type="entry name" value="WHD_DRP"/>
</dbReference>
<dbReference type="Gramene" id="TraesCS6D03G0914900.1">
    <property type="protein sequence ID" value="TraesCS6D03G0914900.1.CDS"/>
    <property type="gene ID" value="TraesCS6D03G0914900"/>
</dbReference>
<dbReference type="SMR" id="A0A3B6QPS4"/>